<dbReference type="PROSITE" id="PS51709">
    <property type="entry name" value="G_TRME"/>
    <property type="match status" value="1"/>
</dbReference>
<evidence type="ECO:0000256" key="8">
    <source>
        <dbReference type="ARBA" id="ARBA00023134"/>
    </source>
</evidence>
<dbReference type="Pfam" id="PF10396">
    <property type="entry name" value="TrmE_N"/>
    <property type="match status" value="1"/>
</dbReference>
<evidence type="ECO:0000256" key="9">
    <source>
        <dbReference type="HAMAP-Rule" id="MF_00379"/>
    </source>
</evidence>
<dbReference type="Pfam" id="PF12631">
    <property type="entry name" value="MnmE_helical"/>
    <property type="match status" value="1"/>
</dbReference>
<feature type="binding site" evidence="9">
    <location>
        <position position="247"/>
    </location>
    <ligand>
        <name>K(+)</name>
        <dbReference type="ChEBI" id="CHEBI:29103"/>
    </ligand>
</feature>
<evidence type="ECO:0000256" key="7">
    <source>
        <dbReference type="ARBA" id="ARBA00022958"/>
    </source>
</evidence>
<dbReference type="Gene3D" id="3.40.50.300">
    <property type="entry name" value="P-loop containing nucleotide triphosphate hydrolases"/>
    <property type="match status" value="1"/>
</dbReference>
<feature type="binding site" evidence="9">
    <location>
        <position position="226"/>
    </location>
    <ligand>
        <name>K(+)</name>
        <dbReference type="ChEBI" id="CHEBI:29103"/>
    </ligand>
</feature>
<keyword evidence="2 9" id="KW-0819">tRNA processing</keyword>
<comment type="caution">
    <text evidence="9">Lacks conserved residue(s) required for the propagation of feature annotation.</text>
</comment>
<feature type="binding site" evidence="9">
    <location>
        <position position="21"/>
    </location>
    <ligand>
        <name>(6S)-5-formyl-5,6,7,8-tetrahydrofolate</name>
        <dbReference type="ChEBI" id="CHEBI:57457"/>
    </ligand>
</feature>
<dbReference type="Pfam" id="PF01926">
    <property type="entry name" value="MMR_HSR1"/>
    <property type="match status" value="1"/>
</dbReference>
<dbReference type="GO" id="GO:0046872">
    <property type="term" value="F:metal ion binding"/>
    <property type="evidence" value="ECO:0007669"/>
    <property type="project" value="UniProtKB-KW"/>
</dbReference>
<keyword evidence="13" id="KW-1185">Reference proteome</keyword>
<feature type="binding site" evidence="9">
    <location>
        <position position="250"/>
    </location>
    <ligand>
        <name>K(+)</name>
        <dbReference type="ChEBI" id="CHEBI:29103"/>
    </ligand>
</feature>
<evidence type="ECO:0000256" key="1">
    <source>
        <dbReference type="ARBA" id="ARBA00011043"/>
    </source>
</evidence>
<dbReference type="Proteomes" id="UP000243297">
    <property type="component" value="Unassembled WGS sequence"/>
</dbReference>
<evidence type="ECO:0000256" key="6">
    <source>
        <dbReference type="ARBA" id="ARBA00022842"/>
    </source>
</evidence>
<dbReference type="STRING" id="118967.SAMN02745191_1389"/>
<dbReference type="HAMAP" id="MF_00379">
    <property type="entry name" value="GTPase_MnmE"/>
    <property type="match status" value="1"/>
</dbReference>
<comment type="subunit">
    <text evidence="9">Homodimer. Heterotetramer of two MnmE and two MnmG subunits.</text>
</comment>
<dbReference type="GO" id="GO:0042802">
    <property type="term" value="F:identical protein binding"/>
    <property type="evidence" value="ECO:0007669"/>
    <property type="project" value="UniProtKB-ARBA"/>
</dbReference>
<evidence type="ECO:0000313" key="13">
    <source>
        <dbReference type="Proteomes" id="UP000243297"/>
    </source>
</evidence>
<organism evidence="12 13">
    <name type="scientific">Anaerorhabdus furcosa</name>
    <dbReference type="NCBI Taxonomy" id="118967"/>
    <lineage>
        <taxon>Bacteria</taxon>
        <taxon>Bacillati</taxon>
        <taxon>Bacillota</taxon>
        <taxon>Erysipelotrichia</taxon>
        <taxon>Erysipelotrichales</taxon>
        <taxon>Erysipelotrichaceae</taxon>
        <taxon>Anaerorhabdus</taxon>
    </lineage>
</organism>
<accession>A0A1T4MS52</accession>
<dbReference type="InterPro" id="IPR005225">
    <property type="entry name" value="Small_GTP-bd"/>
</dbReference>
<evidence type="ECO:0000256" key="2">
    <source>
        <dbReference type="ARBA" id="ARBA00022694"/>
    </source>
</evidence>
<dbReference type="Gene3D" id="1.20.120.430">
    <property type="entry name" value="tRNA modification GTPase MnmE domain 2"/>
    <property type="match status" value="1"/>
</dbReference>
<evidence type="ECO:0000256" key="5">
    <source>
        <dbReference type="ARBA" id="ARBA00022801"/>
    </source>
</evidence>
<dbReference type="InterPro" id="IPR031168">
    <property type="entry name" value="G_TrmE"/>
</dbReference>
<dbReference type="InterPro" id="IPR027266">
    <property type="entry name" value="TrmE/GcvT-like"/>
</dbReference>
<evidence type="ECO:0000256" key="3">
    <source>
        <dbReference type="ARBA" id="ARBA00022723"/>
    </source>
</evidence>
<evidence type="ECO:0000256" key="10">
    <source>
        <dbReference type="RuleBase" id="RU003313"/>
    </source>
</evidence>
<dbReference type="InterPro" id="IPR004520">
    <property type="entry name" value="GTPase_MnmE"/>
</dbReference>
<comment type="subcellular location">
    <subcellularLocation>
        <location evidence="9">Cytoplasm</location>
    </subcellularLocation>
</comment>
<keyword evidence="8 9" id="KW-0342">GTP-binding</keyword>
<name>A0A1T4MS52_9FIRM</name>
<feature type="binding site" evidence="9">
    <location>
        <position position="80"/>
    </location>
    <ligand>
        <name>(6S)-5-formyl-5,6,7,8-tetrahydrofolate</name>
        <dbReference type="ChEBI" id="CHEBI:57457"/>
    </ligand>
</feature>
<comment type="similarity">
    <text evidence="1 9 10">Belongs to the TRAFAC class TrmE-Era-EngA-EngB-Septin-like GTPase superfamily. TrmE GTPase family.</text>
</comment>
<feature type="domain" description="TrmE-type G" evidence="11">
    <location>
        <begin position="216"/>
        <end position="362"/>
    </location>
</feature>
<dbReference type="Gene3D" id="3.30.1360.120">
    <property type="entry name" value="Probable tRNA modification gtpase trme, domain 1"/>
    <property type="match status" value="1"/>
</dbReference>
<dbReference type="RefSeq" id="WP_078711790.1">
    <property type="nucleotide sequence ID" value="NZ_FUWY01000003.1"/>
</dbReference>
<feature type="binding site" evidence="9">
    <location>
        <position position="119"/>
    </location>
    <ligand>
        <name>(6S)-5-formyl-5,6,7,8-tetrahydrofolate</name>
        <dbReference type="ChEBI" id="CHEBI:57457"/>
    </ligand>
</feature>
<dbReference type="GO" id="GO:0005829">
    <property type="term" value="C:cytosol"/>
    <property type="evidence" value="ECO:0007669"/>
    <property type="project" value="TreeGrafter"/>
</dbReference>
<keyword evidence="4 9" id="KW-0547">Nucleotide-binding</keyword>
<feature type="binding site" evidence="9">
    <location>
        <position position="245"/>
    </location>
    <ligand>
        <name>K(+)</name>
        <dbReference type="ChEBI" id="CHEBI:29103"/>
    </ligand>
</feature>
<dbReference type="NCBIfam" id="TIGR00231">
    <property type="entry name" value="small_GTP"/>
    <property type="match status" value="1"/>
</dbReference>
<dbReference type="EC" id="3.6.-.-" evidence="9"/>
<keyword evidence="5 9" id="KW-0378">Hydrolase</keyword>
<dbReference type="InterPro" id="IPR025867">
    <property type="entry name" value="MnmE_helical"/>
</dbReference>
<reference evidence="13" key="1">
    <citation type="submission" date="2017-02" db="EMBL/GenBank/DDBJ databases">
        <authorList>
            <person name="Varghese N."/>
            <person name="Submissions S."/>
        </authorList>
    </citation>
    <scope>NUCLEOTIDE SEQUENCE [LARGE SCALE GENOMIC DNA]</scope>
    <source>
        <strain evidence="13">ATCC 25662</strain>
    </source>
</reference>
<dbReference type="FunFam" id="3.30.1360.120:FF:000003">
    <property type="entry name" value="tRNA modification GTPase MnmE"/>
    <property type="match status" value="1"/>
</dbReference>
<feature type="binding site" evidence="9">
    <location>
        <position position="251"/>
    </location>
    <ligand>
        <name>Mg(2+)</name>
        <dbReference type="ChEBI" id="CHEBI:18420"/>
    </ligand>
</feature>
<dbReference type="CDD" id="cd04164">
    <property type="entry name" value="trmE"/>
    <property type="match status" value="1"/>
</dbReference>
<feature type="binding site" evidence="9">
    <location>
        <begin position="245"/>
        <end position="251"/>
    </location>
    <ligand>
        <name>GTP</name>
        <dbReference type="ChEBI" id="CHEBI:37565"/>
    </ligand>
</feature>
<dbReference type="SUPFAM" id="SSF52540">
    <property type="entry name" value="P-loop containing nucleoside triphosphate hydrolases"/>
    <property type="match status" value="1"/>
</dbReference>
<feature type="binding site" evidence="9">
    <location>
        <begin position="226"/>
        <end position="231"/>
    </location>
    <ligand>
        <name>GTP</name>
        <dbReference type="ChEBI" id="CHEBI:37565"/>
    </ligand>
</feature>
<dbReference type="InterPro" id="IPR027368">
    <property type="entry name" value="MnmE_dom2"/>
</dbReference>
<dbReference type="PANTHER" id="PTHR42714">
    <property type="entry name" value="TRNA MODIFICATION GTPASE GTPBP3"/>
    <property type="match status" value="1"/>
</dbReference>
<evidence type="ECO:0000259" key="11">
    <source>
        <dbReference type="PROSITE" id="PS51709"/>
    </source>
</evidence>
<comment type="cofactor">
    <cofactor evidence="9">
        <name>K(+)</name>
        <dbReference type="ChEBI" id="CHEBI:29103"/>
    </cofactor>
    <text evidence="9">Binds 1 potassium ion per subunit.</text>
</comment>
<gene>
    <name evidence="9" type="primary">mnmE</name>
    <name evidence="9" type="synonym">trmE</name>
    <name evidence="12" type="ORF">SAMN02745191_1389</name>
</gene>
<keyword evidence="7 9" id="KW-0630">Potassium</keyword>
<protein>
    <recommendedName>
        <fullName evidence="9">tRNA modification GTPase MnmE</fullName>
        <ecNumber evidence="9">3.6.-.-</ecNumber>
    </recommendedName>
</protein>
<dbReference type="GO" id="GO:0002098">
    <property type="term" value="P:tRNA wobble uridine modification"/>
    <property type="evidence" value="ECO:0007669"/>
    <property type="project" value="TreeGrafter"/>
</dbReference>
<dbReference type="InterPro" id="IPR027417">
    <property type="entry name" value="P-loop_NTPase"/>
</dbReference>
<dbReference type="InterPro" id="IPR018948">
    <property type="entry name" value="GTP-bd_TrmE_N"/>
</dbReference>
<dbReference type="OrthoDB" id="9805918at2"/>
<dbReference type="GO" id="GO:0005525">
    <property type="term" value="F:GTP binding"/>
    <property type="evidence" value="ECO:0007669"/>
    <property type="project" value="UniProtKB-UniRule"/>
</dbReference>
<dbReference type="CDD" id="cd14858">
    <property type="entry name" value="TrmE_N"/>
    <property type="match status" value="1"/>
</dbReference>
<dbReference type="EMBL" id="FUWY01000003">
    <property type="protein sequence ID" value="SJZ69920.1"/>
    <property type="molecule type" value="Genomic_DNA"/>
</dbReference>
<comment type="function">
    <text evidence="9">Exhibits a very high intrinsic GTPase hydrolysis rate. Involved in the addition of a carboxymethylaminomethyl (cmnm) group at the wobble position (U34) of certain tRNAs, forming tRNA-cmnm(5)s(2)U34.</text>
</comment>
<keyword evidence="6 9" id="KW-0460">Magnesium</keyword>
<dbReference type="PANTHER" id="PTHR42714:SF2">
    <property type="entry name" value="TRNA MODIFICATION GTPASE GTPBP3, MITOCHONDRIAL"/>
    <property type="match status" value="1"/>
</dbReference>
<evidence type="ECO:0000256" key="4">
    <source>
        <dbReference type="ARBA" id="ARBA00022741"/>
    </source>
</evidence>
<dbReference type="NCBIfam" id="TIGR00450">
    <property type="entry name" value="mnmE_trmE_thdF"/>
    <property type="match status" value="1"/>
</dbReference>
<feature type="binding site" evidence="9">
    <location>
        <begin position="270"/>
        <end position="273"/>
    </location>
    <ligand>
        <name>GTP</name>
        <dbReference type="ChEBI" id="CHEBI:37565"/>
    </ligand>
</feature>
<proteinExistence type="inferred from homology"/>
<dbReference type="SUPFAM" id="SSF116878">
    <property type="entry name" value="TrmE connector domain"/>
    <property type="match status" value="1"/>
</dbReference>
<feature type="binding site" evidence="9">
    <location>
        <position position="440"/>
    </location>
    <ligand>
        <name>(6S)-5-formyl-5,6,7,8-tetrahydrofolate</name>
        <dbReference type="ChEBI" id="CHEBI:57457"/>
    </ligand>
</feature>
<dbReference type="InterPro" id="IPR006073">
    <property type="entry name" value="GTP-bd"/>
</dbReference>
<dbReference type="PRINTS" id="PR00449">
    <property type="entry name" value="RASTRNSFRMNG"/>
</dbReference>
<keyword evidence="3 9" id="KW-0479">Metal-binding</keyword>
<feature type="binding site" evidence="9">
    <location>
        <position position="230"/>
    </location>
    <ligand>
        <name>Mg(2+)</name>
        <dbReference type="ChEBI" id="CHEBI:18420"/>
    </ligand>
</feature>
<evidence type="ECO:0000313" key="12">
    <source>
        <dbReference type="EMBL" id="SJZ69920.1"/>
    </source>
</evidence>
<sequence>MNDTIVAISTAFQEGAISIIRLSGDDAIEIANRLFSRNLLDVPSHTIHYGMIQDNDQPVDEVLISVFRAPKTYTKEDVVEINCHGGIYITRKVLSLCVGAGARVARPGEFTERAFLNGRIDLTQAEAVLDLIQAENTQGASKALSSMKGSVTRLIHPLCEDLLQIIAHIEVNIDYPEYEDVEQLSQEVVLPQAKEWYRRIEKIIKQAENSYQIKKGINTVILGKPNVGKSSLLNALLEEDKAIVTDIAGTTRDLVEGVVHCKNVTLNLIDTAGIHDTVDIVEQIGIERSLKALDKAELILVVLDASKELDDEDKKLLALTENTNRILVYNKNDLNKPEEGISISALNQEIDILIDEINKRYESQIHDSNEVTLNNERQIGLAIAARQSMKQAIDALENKVELDLVTIDLQDAYTSLKEILGEVSRDDLLDALFSNFCLGK</sequence>
<dbReference type="GO" id="GO:0030488">
    <property type="term" value="P:tRNA methylation"/>
    <property type="evidence" value="ECO:0007669"/>
    <property type="project" value="TreeGrafter"/>
</dbReference>
<dbReference type="AlphaFoldDB" id="A0A1T4MS52"/>
<dbReference type="GO" id="GO:0003924">
    <property type="term" value="F:GTPase activity"/>
    <property type="evidence" value="ECO:0007669"/>
    <property type="project" value="UniProtKB-UniRule"/>
</dbReference>
<keyword evidence="9" id="KW-0963">Cytoplasm</keyword>